<dbReference type="GO" id="GO:0003755">
    <property type="term" value="F:peptidyl-prolyl cis-trans isomerase activity"/>
    <property type="evidence" value="ECO:0007669"/>
    <property type="project" value="UniProtKB-KW"/>
</dbReference>
<evidence type="ECO:0000256" key="3">
    <source>
        <dbReference type="ARBA" id="ARBA00023235"/>
    </source>
</evidence>
<sequence>MAHRSSLAAIALCIAPAVSAQNGIPLAPAVPAYAVPVPAAPAPTVPATAIRVVLTTSEGPMTFALDKDHAPKTTANFLRYVDQKRLDGVTFYRAMKLGNGVGLIQGGAKGEPKRVLPPVAHEPTSLTGLTHDDATISLARFAPGTGTADFFITVGAIPYLDADPKREGDNQGFAAFGHVVEGMDVVRRILDAPTSATEGVGAMKGQMLAAPVRILTVRRAK</sequence>
<keyword evidence="7" id="KW-1185">Reference proteome</keyword>
<evidence type="ECO:0000256" key="2">
    <source>
        <dbReference type="ARBA" id="ARBA00023110"/>
    </source>
</evidence>
<comment type="caution">
    <text evidence="6">The sequence shown here is derived from an EMBL/GenBank/DDBJ whole genome shotgun (WGS) entry which is preliminary data.</text>
</comment>
<keyword evidence="4" id="KW-0732">Signal</keyword>
<keyword evidence="2" id="KW-0697">Rotamase</keyword>
<dbReference type="Proteomes" id="UP000321250">
    <property type="component" value="Unassembled WGS sequence"/>
</dbReference>
<evidence type="ECO:0000259" key="5">
    <source>
        <dbReference type="PROSITE" id="PS50072"/>
    </source>
</evidence>
<dbReference type="PANTHER" id="PTHR45625">
    <property type="entry name" value="PEPTIDYL-PROLYL CIS-TRANS ISOMERASE-RELATED"/>
    <property type="match status" value="1"/>
</dbReference>
<dbReference type="InterPro" id="IPR002130">
    <property type="entry name" value="Cyclophilin-type_PPIase_dom"/>
</dbReference>
<feature type="domain" description="PPIase cyclophilin-type" evidence="5">
    <location>
        <begin position="59"/>
        <end position="221"/>
    </location>
</feature>
<dbReference type="PANTHER" id="PTHR45625:SF4">
    <property type="entry name" value="PEPTIDYLPROLYL ISOMERASE DOMAIN AND WD REPEAT-CONTAINING PROTEIN 1"/>
    <property type="match status" value="1"/>
</dbReference>
<dbReference type="SUPFAM" id="SSF50891">
    <property type="entry name" value="Cyclophilin-like"/>
    <property type="match status" value="1"/>
</dbReference>
<protein>
    <recommendedName>
        <fullName evidence="1">peptidylprolyl isomerase</fullName>
        <ecNumber evidence="1">5.2.1.8</ecNumber>
    </recommendedName>
</protein>
<evidence type="ECO:0000256" key="4">
    <source>
        <dbReference type="SAM" id="SignalP"/>
    </source>
</evidence>
<dbReference type="Gene3D" id="2.40.100.10">
    <property type="entry name" value="Cyclophilin-like"/>
    <property type="match status" value="1"/>
</dbReference>
<dbReference type="PROSITE" id="PS50072">
    <property type="entry name" value="CSA_PPIASE_2"/>
    <property type="match status" value="1"/>
</dbReference>
<name>A0A5C6UFH1_9SPHN</name>
<dbReference type="EC" id="5.2.1.8" evidence="1"/>
<dbReference type="AlphaFoldDB" id="A0A5C6UFH1"/>
<evidence type="ECO:0000256" key="1">
    <source>
        <dbReference type="ARBA" id="ARBA00013194"/>
    </source>
</evidence>
<dbReference type="InterPro" id="IPR044666">
    <property type="entry name" value="Cyclophilin_A-like"/>
</dbReference>
<reference evidence="6 7" key="1">
    <citation type="journal article" date="2013" name="Antonie Van Leeuwenhoek">
        <title>Sphingomonas ginsenosidivorax sp. nov., with the ability to transform ginsenosides.</title>
        <authorList>
            <person name="Jin X.F."/>
            <person name="Kim J.K."/>
            <person name="Liu Q.M."/>
            <person name="Kang M.S."/>
            <person name="He D."/>
            <person name="Jin F.X."/>
            <person name="Kim S.C."/>
            <person name="Im W.T."/>
        </authorList>
    </citation>
    <scope>NUCLEOTIDE SEQUENCE [LARGE SCALE GENOMIC DNA]</scope>
    <source>
        <strain evidence="6 7">KHI67</strain>
    </source>
</reference>
<feature type="signal peptide" evidence="4">
    <location>
        <begin position="1"/>
        <end position="20"/>
    </location>
</feature>
<organism evidence="6 7">
    <name type="scientific">Sphingomonas ginsenosidivorax</name>
    <dbReference type="NCBI Taxonomy" id="862135"/>
    <lineage>
        <taxon>Bacteria</taxon>
        <taxon>Pseudomonadati</taxon>
        <taxon>Pseudomonadota</taxon>
        <taxon>Alphaproteobacteria</taxon>
        <taxon>Sphingomonadales</taxon>
        <taxon>Sphingomonadaceae</taxon>
        <taxon>Sphingomonas</taxon>
    </lineage>
</organism>
<accession>A0A5C6UFH1</accession>
<dbReference type="EMBL" id="VOQR01000001">
    <property type="protein sequence ID" value="TXC71533.1"/>
    <property type="molecule type" value="Genomic_DNA"/>
</dbReference>
<dbReference type="Pfam" id="PF00160">
    <property type="entry name" value="Pro_isomerase"/>
    <property type="match status" value="1"/>
</dbReference>
<evidence type="ECO:0000313" key="7">
    <source>
        <dbReference type="Proteomes" id="UP000321250"/>
    </source>
</evidence>
<dbReference type="OrthoDB" id="9807797at2"/>
<proteinExistence type="predicted"/>
<keyword evidence="3 6" id="KW-0413">Isomerase</keyword>
<dbReference type="RefSeq" id="WP_147082811.1">
    <property type="nucleotide sequence ID" value="NZ_VOQR01000001.1"/>
</dbReference>
<gene>
    <name evidence="6" type="ORF">FSB78_11695</name>
</gene>
<evidence type="ECO:0000313" key="6">
    <source>
        <dbReference type="EMBL" id="TXC71533.1"/>
    </source>
</evidence>
<feature type="chain" id="PRO_5023009991" description="peptidylprolyl isomerase" evidence="4">
    <location>
        <begin position="21"/>
        <end position="221"/>
    </location>
</feature>
<dbReference type="InterPro" id="IPR029000">
    <property type="entry name" value="Cyclophilin-like_dom_sf"/>
</dbReference>